<keyword evidence="2" id="KW-0238">DNA-binding</keyword>
<dbReference type="Proteomes" id="UP001140293">
    <property type="component" value="Unassembled WGS sequence"/>
</dbReference>
<dbReference type="Gene3D" id="1.10.10.10">
    <property type="entry name" value="Winged helix-like DNA-binding domain superfamily/Winged helix DNA-binding domain"/>
    <property type="match status" value="1"/>
</dbReference>
<dbReference type="InterPro" id="IPR005471">
    <property type="entry name" value="Tscrpt_reg_IclR_N"/>
</dbReference>
<dbReference type="InterPro" id="IPR036390">
    <property type="entry name" value="WH_DNA-bd_sf"/>
</dbReference>
<dbReference type="GO" id="GO:0003677">
    <property type="term" value="F:DNA binding"/>
    <property type="evidence" value="ECO:0007669"/>
    <property type="project" value="UniProtKB-KW"/>
</dbReference>
<dbReference type="AlphaFoldDB" id="A0A9X2YLJ7"/>
<dbReference type="EMBL" id="JACKSJ010000062">
    <property type="protein sequence ID" value="MCV7170004.1"/>
    <property type="molecule type" value="Genomic_DNA"/>
</dbReference>
<keyword evidence="1" id="KW-0805">Transcription regulation</keyword>
<gene>
    <name evidence="6" type="ORF">H7I41_08725</name>
</gene>
<keyword evidence="7" id="KW-1185">Reference proteome</keyword>
<dbReference type="InterPro" id="IPR014757">
    <property type="entry name" value="Tscrpt_reg_IclR_C"/>
</dbReference>
<feature type="domain" description="IclR-ED" evidence="5">
    <location>
        <begin position="95"/>
        <end position="282"/>
    </location>
</feature>
<comment type="caution">
    <text evidence="6">The sequence shown here is derived from an EMBL/GenBank/DDBJ whole genome shotgun (WGS) entry which is preliminary data.</text>
</comment>
<dbReference type="PANTHER" id="PTHR30136">
    <property type="entry name" value="HELIX-TURN-HELIX TRANSCRIPTIONAL REGULATOR, ICLR FAMILY"/>
    <property type="match status" value="1"/>
</dbReference>
<dbReference type="GO" id="GO:0045892">
    <property type="term" value="P:negative regulation of DNA-templated transcription"/>
    <property type="evidence" value="ECO:0007669"/>
    <property type="project" value="TreeGrafter"/>
</dbReference>
<dbReference type="PANTHER" id="PTHR30136:SF24">
    <property type="entry name" value="HTH-TYPE TRANSCRIPTIONAL REPRESSOR ALLR"/>
    <property type="match status" value="1"/>
</dbReference>
<evidence type="ECO:0000259" key="4">
    <source>
        <dbReference type="PROSITE" id="PS51077"/>
    </source>
</evidence>
<dbReference type="GO" id="GO:0003700">
    <property type="term" value="F:DNA-binding transcription factor activity"/>
    <property type="evidence" value="ECO:0007669"/>
    <property type="project" value="TreeGrafter"/>
</dbReference>
<accession>A0A9X2YLJ7</accession>
<proteinExistence type="predicted"/>
<dbReference type="SUPFAM" id="SSF55781">
    <property type="entry name" value="GAF domain-like"/>
    <property type="match status" value="1"/>
</dbReference>
<protein>
    <submittedName>
        <fullName evidence="6">IclR family transcriptional regulator</fullName>
    </submittedName>
</protein>
<dbReference type="Pfam" id="PF09339">
    <property type="entry name" value="HTH_IclR"/>
    <property type="match status" value="1"/>
</dbReference>
<name>A0A9X2YLJ7_9MYCO</name>
<dbReference type="InterPro" id="IPR036388">
    <property type="entry name" value="WH-like_DNA-bd_sf"/>
</dbReference>
<evidence type="ECO:0000256" key="3">
    <source>
        <dbReference type="ARBA" id="ARBA00023163"/>
    </source>
</evidence>
<evidence type="ECO:0000313" key="7">
    <source>
        <dbReference type="Proteomes" id="UP001140293"/>
    </source>
</evidence>
<dbReference type="InterPro" id="IPR029016">
    <property type="entry name" value="GAF-like_dom_sf"/>
</dbReference>
<dbReference type="SUPFAM" id="SSF46785">
    <property type="entry name" value="Winged helix' DNA-binding domain"/>
    <property type="match status" value="1"/>
</dbReference>
<organism evidence="6 7">
    <name type="scientific">[Mycobacterium] manitobense</name>
    <dbReference type="NCBI Taxonomy" id="190147"/>
    <lineage>
        <taxon>Bacteria</taxon>
        <taxon>Bacillati</taxon>
        <taxon>Actinomycetota</taxon>
        <taxon>Actinomycetes</taxon>
        <taxon>Mycobacteriales</taxon>
        <taxon>Mycobacteriaceae</taxon>
        <taxon>Mycolicibacterium</taxon>
    </lineage>
</organism>
<dbReference type="InterPro" id="IPR050707">
    <property type="entry name" value="HTH_MetabolicPath_Reg"/>
</dbReference>
<dbReference type="Gene3D" id="3.30.450.40">
    <property type="match status" value="1"/>
</dbReference>
<evidence type="ECO:0000259" key="5">
    <source>
        <dbReference type="PROSITE" id="PS51078"/>
    </source>
</evidence>
<dbReference type="PROSITE" id="PS51078">
    <property type="entry name" value="ICLR_ED"/>
    <property type="match status" value="1"/>
</dbReference>
<evidence type="ECO:0000313" key="6">
    <source>
        <dbReference type="EMBL" id="MCV7170004.1"/>
    </source>
</evidence>
<evidence type="ECO:0000256" key="2">
    <source>
        <dbReference type="ARBA" id="ARBA00023125"/>
    </source>
</evidence>
<sequence length="304" mass="32501">MIQTGIFLLGICALYPQRGDVMTAAPVTQESTTPSAVIDRVSLVLDAFDGPGRLTLAQIVRRTGLPRSSAHRMLERLVQLRWLRRSGRDYELGMRLVELGSLAVHQDRLHRAAAPLLHDLHRATGLVVHLAVLDGADVVYLEKIGDRMAAALPSRVGGRQAAHCTAIGKAMLAYNADASDEVDLSNRRTRYSIGSAAQLAGDLAKVRAHGVAFDREEALSGFGCVAAPIGAPGDAVAALSVCGPMSRMAFDQRLAAPVRMTAMGIWRNVEGGPQRVAPTLQQVRPLRGGPAHRPLHESAALQLA</sequence>
<reference evidence="6" key="2">
    <citation type="journal article" date="2022" name="BMC Genomics">
        <title>Comparative genome analysis of mycobacteria focusing on tRNA and non-coding RNA.</title>
        <authorList>
            <person name="Behra P.R.K."/>
            <person name="Pettersson B.M.F."/>
            <person name="Ramesh M."/>
            <person name="Das S."/>
            <person name="Dasgupta S."/>
            <person name="Kirsebom L.A."/>
        </authorList>
    </citation>
    <scope>NUCLEOTIDE SEQUENCE</scope>
    <source>
        <strain evidence="6">DSM 44615</strain>
    </source>
</reference>
<dbReference type="PROSITE" id="PS51077">
    <property type="entry name" value="HTH_ICLR"/>
    <property type="match status" value="1"/>
</dbReference>
<feature type="domain" description="HTH iclR-type" evidence="4">
    <location>
        <begin position="35"/>
        <end position="94"/>
    </location>
</feature>
<dbReference type="SMART" id="SM00346">
    <property type="entry name" value="HTH_ICLR"/>
    <property type="match status" value="1"/>
</dbReference>
<keyword evidence="3" id="KW-0804">Transcription</keyword>
<evidence type="ECO:0000256" key="1">
    <source>
        <dbReference type="ARBA" id="ARBA00023015"/>
    </source>
</evidence>
<dbReference type="Pfam" id="PF01614">
    <property type="entry name" value="IclR_C"/>
    <property type="match status" value="1"/>
</dbReference>
<reference evidence="6" key="1">
    <citation type="submission" date="2020-07" db="EMBL/GenBank/DDBJ databases">
        <authorList>
            <person name="Pettersson B.M.F."/>
            <person name="Behra P.R.K."/>
            <person name="Ramesh M."/>
            <person name="Das S."/>
            <person name="Dasgupta S."/>
            <person name="Kirsebom L.A."/>
        </authorList>
    </citation>
    <scope>NUCLEOTIDE SEQUENCE</scope>
    <source>
        <strain evidence="6">DSM 44615</strain>
    </source>
</reference>